<dbReference type="Pfam" id="PF00171">
    <property type="entry name" value="Aldedh"/>
    <property type="match status" value="1"/>
</dbReference>
<dbReference type="SUPFAM" id="SSF53720">
    <property type="entry name" value="ALDH-like"/>
    <property type="match status" value="2"/>
</dbReference>
<dbReference type="EMBL" id="JABFTP020000165">
    <property type="protein sequence ID" value="KAL3284241.1"/>
    <property type="molecule type" value="Genomic_DNA"/>
</dbReference>
<keyword evidence="3" id="KW-1185">Reference proteome</keyword>
<dbReference type="InterPro" id="IPR016162">
    <property type="entry name" value="Ald_DH_N"/>
</dbReference>
<comment type="caution">
    <text evidence="2">The sequence shown here is derived from an EMBL/GenBank/DDBJ whole genome shotgun (WGS) entry which is preliminary data.</text>
</comment>
<name>A0ABD2P090_9CUCU</name>
<evidence type="ECO:0000313" key="3">
    <source>
        <dbReference type="Proteomes" id="UP001516400"/>
    </source>
</evidence>
<dbReference type="Gene3D" id="3.40.309.10">
    <property type="entry name" value="Aldehyde Dehydrogenase, Chain A, domain 2"/>
    <property type="match status" value="1"/>
</dbReference>
<dbReference type="InterPro" id="IPR015590">
    <property type="entry name" value="Aldehyde_DH_dom"/>
</dbReference>
<dbReference type="InterPro" id="IPR016163">
    <property type="entry name" value="Ald_DH_C"/>
</dbReference>
<proteinExistence type="predicted"/>
<dbReference type="PANTHER" id="PTHR11699">
    <property type="entry name" value="ALDEHYDE DEHYDROGENASE-RELATED"/>
    <property type="match status" value="1"/>
</dbReference>
<organism evidence="2 3">
    <name type="scientific">Cryptolaemus montrouzieri</name>
    <dbReference type="NCBI Taxonomy" id="559131"/>
    <lineage>
        <taxon>Eukaryota</taxon>
        <taxon>Metazoa</taxon>
        <taxon>Ecdysozoa</taxon>
        <taxon>Arthropoda</taxon>
        <taxon>Hexapoda</taxon>
        <taxon>Insecta</taxon>
        <taxon>Pterygota</taxon>
        <taxon>Neoptera</taxon>
        <taxon>Endopterygota</taxon>
        <taxon>Coleoptera</taxon>
        <taxon>Polyphaga</taxon>
        <taxon>Cucujiformia</taxon>
        <taxon>Coccinelloidea</taxon>
        <taxon>Coccinellidae</taxon>
        <taxon>Scymninae</taxon>
        <taxon>Scymnini</taxon>
        <taxon>Cryptolaemus</taxon>
    </lineage>
</organism>
<feature type="domain" description="Aldehyde dehydrogenase" evidence="1">
    <location>
        <begin position="20"/>
        <end position="413"/>
    </location>
</feature>
<dbReference type="Gene3D" id="3.40.605.10">
    <property type="entry name" value="Aldehyde Dehydrogenase, Chain A, domain 1"/>
    <property type="match status" value="2"/>
</dbReference>
<evidence type="ECO:0000259" key="1">
    <source>
        <dbReference type="Pfam" id="PF00171"/>
    </source>
</evidence>
<accession>A0ABD2P090</accession>
<gene>
    <name evidence="2" type="ORF">HHI36_018404</name>
</gene>
<protein>
    <recommendedName>
        <fullName evidence="1">Aldehyde dehydrogenase domain-containing protein</fullName>
    </recommendedName>
</protein>
<sequence>MSSTVNIEVIKEVFETMKYTEKENLNFHLQSHQNSDEEINAFLKQFEKNDTWNNLANGDREKLINKLASKIEKDIDDFASIGDTEGSSFTYTKQKSLPFLIESLRYHANFCELVDKKQEDFVVSILSNANSVSSLGYVLGPALAAGYRILFLPTCKLQSIVKVIEKTVTDLGFPEGTISVLPLNGDIELILKSAGVINLFNTTEMKLPNKKVMAVFPYLTPVVVLENADLDSVCECLINATWKNQLLFELTAKEVFVQDTVYERFVRKLKEKISNDTETIPKIYDNTIRNLISKANKNGIETFPPRQGDISSGKTVFIGGRLFDSITPSAPCVSVVSFRNIDEAVSLANNNMQGLGASLWTENIGLANYVAEKLDVSNVWINCFSIYAPDVAFTPKKFSGKGYFGGIQSFNELRYKKDSISKKDDMIMSKDADKLFSTAIFSAKKSYQSWSSSSRQTRTKVLLTAIRYIQNNKNKFISENVSVEWLDEWKTFFYQYIESHSNFPVSSSIKGYHLSVSYSPLGVLVSENYNKMLLIASILEGNTLILFKHELCQIFYEELAKQLPAGVLNIVPYFKGVASLASKNPMVDGYINEFDIDDIPLSHKFATVGTTLPDIYSKVTNLKNIWSNIRMK</sequence>
<dbReference type="AlphaFoldDB" id="A0ABD2P090"/>
<dbReference type="InterPro" id="IPR016161">
    <property type="entry name" value="Ald_DH/histidinol_DH"/>
</dbReference>
<evidence type="ECO:0000313" key="2">
    <source>
        <dbReference type="EMBL" id="KAL3284241.1"/>
    </source>
</evidence>
<reference evidence="2 3" key="1">
    <citation type="journal article" date="2021" name="BMC Biol.">
        <title>Horizontally acquired antibacterial genes associated with adaptive radiation of ladybird beetles.</title>
        <authorList>
            <person name="Li H.S."/>
            <person name="Tang X.F."/>
            <person name="Huang Y.H."/>
            <person name="Xu Z.Y."/>
            <person name="Chen M.L."/>
            <person name="Du X.Y."/>
            <person name="Qiu B.Y."/>
            <person name="Chen P.T."/>
            <person name="Zhang W."/>
            <person name="Slipinski A."/>
            <person name="Escalona H.E."/>
            <person name="Waterhouse R.M."/>
            <person name="Zwick A."/>
            <person name="Pang H."/>
        </authorList>
    </citation>
    <scope>NUCLEOTIDE SEQUENCE [LARGE SCALE GENOMIC DNA]</scope>
    <source>
        <strain evidence="2">SYSU2018</strain>
    </source>
</reference>
<dbReference type="Proteomes" id="UP001516400">
    <property type="component" value="Unassembled WGS sequence"/>
</dbReference>